<keyword evidence="2" id="KW-1185">Reference proteome</keyword>
<comment type="caution">
    <text evidence="1">The sequence shown here is derived from an EMBL/GenBank/DDBJ whole genome shotgun (WGS) entry which is preliminary data.</text>
</comment>
<gene>
    <name evidence="1" type="ORF">TPL01_11120</name>
</gene>
<organism evidence="1 2">
    <name type="scientific">Sulfuriferula plumbiphila</name>
    <dbReference type="NCBI Taxonomy" id="171865"/>
    <lineage>
        <taxon>Bacteria</taxon>
        <taxon>Pseudomonadati</taxon>
        <taxon>Pseudomonadota</taxon>
        <taxon>Betaproteobacteria</taxon>
        <taxon>Nitrosomonadales</taxon>
        <taxon>Sulfuricellaceae</taxon>
        <taxon>Sulfuriferula</taxon>
    </lineage>
</organism>
<evidence type="ECO:0000313" key="2">
    <source>
        <dbReference type="Proteomes" id="UP000321337"/>
    </source>
</evidence>
<accession>A0A512L675</accession>
<proteinExistence type="predicted"/>
<reference evidence="1 2" key="1">
    <citation type="submission" date="2019-07" db="EMBL/GenBank/DDBJ databases">
        <title>Whole genome shotgun sequence of Thiobacillus plumbophilus NBRC 107929.</title>
        <authorList>
            <person name="Hosoyama A."/>
            <person name="Uohara A."/>
            <person name="Ohji S."/>
            <person name="Ichikawa N."/>
        </authorList>
    </citation>
    <scope>NUCLEOTIDE SEQUENCE [LARGE SCALE GENOMIC DNA]</scope>
    <source>
        <strain evidence="1 2">NBRC 107929</strain>
    </source>
</reference>
<dbReference type="AlphaFoldDB" id="A0A512L675"/>
<dbReference type="EMBL" id="BKAD01000010">
    <property type="protein sequence ID" value="GEP29974.1"/>
    <property type="molecule type" value="Genomic_DNA"/>
</dbReference>
<evidence type="ECO:0000313" key="1">
    <source>
        <dbReference type="EMBL" id="GEP29974.1"/>
    </source>
</evidence>
<sequence>MLWTRCVLETDDKQRLEGYSDESFDEQAERLADTEQNLKKICARGELEKIYRIQLTTALKKN</sequence>
<dbReference type="Proteomes" id="UP000321337">
    <property type="component" value="Unassembled WGS sequence"/>
</dbReference>
<name>A0A512L675_9PROT</name>
<protein>
    <submittedName>
        <fullName evidence="1">Uncharacterized protein</fullName>
    </submittedName>
</protein>